<dbReference type="Pfam" id="PF00252">
    <property type="entry name" value="Ribosomal_L16"/>
    <property type="match status" value="1"/>
</dbReference>
<dbReference type="InterPro" id="IPR047873">
    <property type="entry name" value="Ribosomal_uL16"/>
</dbReference>
<keyword evidence="3" id="KW-0687">Ribonucleoprotein</keyword>
<dbReference type="Gene3D" id="3.90.1170.10">
    <property type="entry name" value="Ribosomal protein L10e/L16"/>
    <property type="match status" value="1"/>
</dbReference>
<dbReference type="SUPFAM" id="SSF54686">
    <property type="entry name" value="Ribosomal protein L16p/L10e"/>
    <property type="match status" value="1"/>
</dbReference>
<dbReference type="FunFam" id="3.90.1170.10:FF:000001">
    <property type="entry name" value="50S ribosomal protein L16"/>
    <property type="match status" value="1"/>
</dbReference>
<evidence type="ECO:0000313" key="4">
    <source>
        <dbReference type="EMBL" id="VAX41290.1"/>
    </source>
</evidence>
<keyword evidence="2 4" id="KW-0689">Ribosomal protein</keyword>
<proteinExistence type="inferred from homology"/>
<accession>A0A3B1DZT6</accession>
<sequence>MPPYKIPKRVKYRKEFRRARDRKATKGNYVAFGDYGLQAMEGCWLKSNVIEAGRVAARHFLGREGKVFIRIFPDKPVSKKPLETRMGKGKADVDYWAARVRPGTMLFEVTGVSEDDARKAMARVAMKMPVRCRFVGRRISV</sequence>
<protein>
    <submittedName>
        <fullName evidence="4">LSU ribosomal protein L16p (L10e)</fullName>
    </submittedName>
</protein>
<dbReference type="GO" id="GO:0003735">
    <property type="term" value="F:structural constituent of ribosome"/>
    <property type="evidence" value="ECO:0007669"/>
    <property type="project" value="InterPro"/>
</dbReference>
<dbReference type="PANTHER" id="PTHR12220:SF13">
    <property type="entry name" value="LARGE RIBOSOMAL SUBUNIT PROTEIN UL16M"/>
    <property type="match status" value="1"/>
</dbReference>
<dbReference type="GO" id="GO:0022625">
    <property type="term" value="C:cytosolic large ribosomal subunit"/>
    <property type="evidence" value="ECO:0007669"/>
    <property type="project" value="TreeGrafter"/>
</dbReference>
<dbReference type="EMBL" id="UOGK01000521">
    <property type="protein sequence ID" value="VAX41290.1"/>
    <property type="molecule type" value="Genomic_DNA"/>
</dbReference>
<evidence type="ECO:0000256" key="1">
    <source>
        <dbReference type="ARBA" id="ARBA00008931"/>
    </source>
</evidence>
<dbReference type="InterPro" id="IPR036920">
    <property type="entry name" value="Ribosomal_uL16_sf"/>
</dbReference>
<dbReference type="AlphaFoldDB" id="A0A3B1DZT6"/>
<dbReference type="GO" id="GO:0006412">
    <property type="term" value="P:translation"/>
    <property type="evidence" value="ECO:0007669"/>
    <property type="project" value="InterPro"/>
</dbReference>
<evidence type="ECO:0000256" key="2">
    <source>
        <dbReference type="ARBA" id="ARBA00022980"/>
    </source>
</evidence>
<name>A0A3B1DZT6_9ZZZZ</name>
<dbReference type="PRINTS" id="PR00060">
    <property type="entry name" value="RIBOSOMALL16"/>
</dbReference>
<gene>
    <name evidence="4" type="ORF">MNBD_PLANCTO03-2364</name>
</gene>
<organism evidence="4">
    <name type="scientific">hydrothermal vent metagenome</name>
    <dbReference type="NCBI Taxonomy" id="652676"/>
    <lineage>
        <taxon>unclassified sequences</taxon>
        <taxon>metagenomes</taxon>
        <taxon>ecological metagenomes</taxon>
    </lineage>
</organism>
<dbReference type="GO" id="GO:0019843">
    <property type="term" value="F:rRNA binding"/>
    <property type="evidence" value="ECO:0007669"/>
    <property type="project" value="InterPro"/>
</dbReference>
<reference evidence="4" key="1">
    <citation type="submission" date="2018-06" db="EMBL/GenBank/DDBJ databases">
        <authorList>
            <person name="Zhirakovskaya E."/>
        </authorList>
    </citation>
    <scope>NUCLEOTIDE SEQUENCE</scope>
</reference>
<dbReference type="InterPro" id="IPR000114">
    <property type="entry name" value="Ribosomal_uL16_bact-type"/>
</dbReference>
<comment type="similarity">
    <text evidence="1">Belongs to the universal ribosomal protein uL16 family.</text>
</comment>
<dbReference type="CDD" id="cd01433">
    <property type="entry name" value="Ribosomal_L16_L10e"/>
    <property type="match status" value="1"/>
</dbReference>
<dbReference type="NCBIfam" id="TIGR01164">
    <property type="entry name" value="rplP_bact"/>
    <property type="match status" value="1"/>
</dbReference>
<dbReference type="HAMAP" id="MF_01342">
    <property type="entry name" value="Ribosomal_uL16"/>
    <property type="match status" value="1"/>
</dbReference>
<dbReference type="InterPro" id="IPR016180">
    <property type="entry name" value="Ribosomal_uL16_dom"/>
</dbReference>
<dbReference type="PANTHER" id="PTHR12220">
    <property type="entry name" value="50S/60S RIBOSOMAL PROTEIN L16"/>
    <property type="match status" value="1"/>
</dbReference>
<evidence type="ECO:0000256" key="3">
    <source>
        <dbReference type="ARBA" id="ARBA00023274"/>
    </source>
</evidence>